<evidence type="ECO:0000313" key="1">
    <source>
        <dbReference type="EMBL" id="TNN69620.1"/>
    </source>
</evidence>
<keyword evidence="2" id="KW-1185">Reference proteome</keyword>
<dbReference type="Proteomes" id="UP000314294">
    <property type="component" value="Unassembled WGS sequence"/>
</dbReference>
<dbReference type="AlphaFoldDB" id="A0A4Z2HVH8"/>
<name>A0A4Z2HVH8_9TELE</name>
<evidence type="ECO:0000313" key="2">
    <source>
        <dbReference type="Proteomes" id="UP000314294"/>
    </source>
</evidence>
<gene>
    <name evidence="1" type="ORF">EYF80_020110</name>
</gene>
<accession>A0A4Z2HVH8</accession>
<comment type="caution">
    <text evidence="1">The sequence shown here is derived from an EMBL/GenBank/DDBJ whole genome shotgun (WGS) entry which is preliminary data.</text>
</comment>
<protein>
    <submittedName>
        <fullName evidence="1">Uncharacterized protein</fullName>
    </submittedName>
</protein>
<organism evidence="1 2">
    <name type="scientific">Liparis tanakae</name>
    <name type="common">Tanaka's snailfish</name>
    <dbReference type="NCBI Taxonomy" id="230148"/>
    <lineage>
        <taxon>Eukaryota</taxon>
        <taxon>Metazoa</taxon>
        <taxon>Chordata</taxon>
        <taxon>Craniata</taxon>
        <taxon>Vertebrata</taxon>
        <taxon>Euteleostomi</taxon>
        <taxon>Actinopterygii</taxon>
        <taxon>Neopterygii</taxon>
        <taxon>Teleostei</taxon>
        <taxon>Neoteleostei</taxon>
        <taxon>Acanthomorphata</taxon>
        <taxon>Eupercaria</taxon>
        <taxon>Perciformes</taxon>
        <taxon>Cottioidei</taxon>
        <taxon>Cottales</taxon>
        <taxon>Liparidae</taxon>
        <taxon>Liparis</taxon>
    </lineage>
</organism>
<reference evidence="1 2" key="1">
    <citation type="submission" date="2019-03" db="EMBL/GenBank/DDBJ databases">
        <title>First draft genome of Liparis tanakae, snailfish: a comprehensive survey of snailfish specific genes.</title>
        <authorList>
            <person name="Kim W."/>
            <person name="Song I."/>
            <person name="Jeong J.-H."/>
            <person name="Kim D."/>
            <person name="Kim S."/>
            <person name="Ryu S."/>
            <person name="Song J.Y."/>
            <person name="Lee S.K."/>
        </authorList>
    </citation>
    <scope>NUCLEOTIDE SEQUENCE [LARGE SCALE GENOMIC DNA]</scope>
    <source>
        <tissue evidence="1">Muscle</tissue>
    </source>
</reference>
<dbReference type="EMBL" id="SRLO01000173">
    <property type="protein sequence ID" value="TNN69620.1"/>
    <property type="molecule type" value="Genomic_DNA"/>
</dbReference>
<sequence>MDFCPVVPISHCETNENKLSGGGGGTTPVEKVERGNVGAAKAPEALGFTASSPGVSAVLGGAAAATESDGVGSAGCIRLSSRQVSSIIYSMSTRQWRFLELYSTRLISRPIPWYTQQKEQMRHTYVRKQTYTQQTRLEECPFNNYEAFGFVQDILPVLARQTAAPGGCSVELGGRSSERLRTPMMALMQSSTALPTLLKLQWGSAAPDNDRELLFNALLYR</sequence>
<proteinExistence type="predicted"/>